<feature type="transmembrane region" description="Helical" evidence="1">
    <location>
        <begin position="54"/>
        <end position="73"/>
    </location>
</feature>
<evidence type="ECO:0000313" key="3">
    <source>
        <dbReference type="Proteomes" id="UP000537126"/>
    </source>
</evidence>
<dbReference type="AlphaFoldDB" id="A0A846MSP3"/>
<keyword evidence="3" id="KW-1185">Reference proteome</keyword>
<accession>A0A846MSP3</accession>
<feature type="transmembrane region" description="Helical" evidence="1">
    <location>
        <begin position="25"/>
        <end position="45"/>
    </location>
</feature>
<proteinExistence type="predicted"/>
<dbReference type="Proteomes" id="UP000537126">
    <property type="component" value="Unassembled WGS sequence"/>
</dbReference>
<gene>
    <name evidence="2" type="ORF">FHS56_001976</name>
</gene>
<keyword evidence="1" id="KW-0472">Membrane</keyword>
<reference evidence="2 3" key="1">
    <citation type="submission" date="2020-03" db="EMBL/GenBank/DDBJ databases">
        <title>Genomic Encyclopedia of Type Strains, Phase IV (KMG-IV): sequencing the most valuable type-strain genomes for metagenomic binning, comparative biology and taxonomic classification.</title>
        <authorList>
            <person name="Goeker M."/>
        </authorList>
    </citation>
    <scope>NUCLEOTIDE SEQUENCE [LARGE SCALE GENOMIC DNA]</scope>
    <source>
        <strain evidence="2 3">DSM 5718</strain>
    </source>
</reference>
<evidence type="ECO:0000313" key="2">
    <source>
        <dbReference type="EMBL" id="NIK74451.1"/>
    </source>
</evidence>
<comment type="caution">
    <text evidence="2">The sequence shown here is derived from an EMBL/GenBank/DDBJ whole genome shotgun (WGS) entry which is preliminary data.</text>
</comment>
<dbReference type="EMBL" id="JAASRN010000003">
    <property type="protein sequence ID" value="NIK74451.1"/>
    <property type="molecule type" value="Genomic_DNA"/>
</dbReference>
<name>A0A846MSP3_9BACT</name>
<keyword evidence="1" id="KW-0812">Transmembrane</keyword>
<sequence>MHKIRVYENIHILFWLLKDLSWITLWKPLGLLMIIPTVGFAIWFCIKTFSISEFYVYLATLFWIVANAIWMVLEFYSLEQYKYISALIFMELVTKYR</sequence>
<organism evidence="2 3">
    <name type="scientific">Thermonema lapsum</name>
    <dbReference type="NCBI Taxonomy" id="28195"/>
    <lineage>
        <taxon>Bacteria</taxon>
        <taxon>Pseudomonadati</taxon>
        <taxon>Bacteroidota</taxon>
        <taxon>Cytophagia</taxon>
        <taxon>Cytophagales</taxon>
        <taxon>Thermonemataceae</taxon>
        <taxon>Thermonema</taxon>
    </lineage>
</organism>
<keyword evidence="1" id="KW-1133">Transmembrane helix</keyword>
<protein>
    <submittedName>
        <fullName evidence="2">Uncharacterized protein</fullName>
    </submittedName>
</protein>
<evidence type="ECO:0000256" key="1">
    <source>
        <dbReference type="SAM" id="Phobius"/>
    </source>
</evidence>